<keyword evidence="10" id="KW-1185">Reference proteome</keyword>
<evidence type="ECO:0000256" key="2">
    <source>
        <dbReference type="ARBA" id="ARBA00022553"/>
    </source>
</evidence>
<dbReference type="InterPro" id="IPR011989">
    <property type="entry name" value="ARM-like"/>
</dbReference>
<dbReference type="InterPro" id="IPR000225">
    <property type="entry name" value="Armadillo"/>
</dbReference>
<protein>
    <submittedName>
        <fullName evidence="9">Related to nuclear associated protein</fullName>
    </submittedName>
</protein>
<feature type="region of interest" description="Disordered" evidence="7">
    <location>
        <begin position="100"/>
        <end position="120"/>
    </location>
</feature>
<dbReference type="PROSITE" id="PS50176">
    <property type="entry name" value="ARM_REPEAT"/>
    <property type="match status" value="1"/>
</dbReference>
<reference evidence="9 10" key="1">
    <citation type="submission" date="2018-03" db="EMBL/GenBank/DDBJ databases">
        <authorList>
            <person name="Guldener U."/>
        </authorList>
    </citation>
    <scope>NUCLEOTIDE SEQUENCE [LARGE SCALE GENOMIC DNA]</scope>
    <source>
        <strain evidence="9 10">NBRC100155</strain>
    </source>
</reference>
<keyword evidence="5" id="KW-0539">Nucleus</keyword>
<proteinExistence type="predicted"/>
<evidence type="ECO:0000256" key="4">
    <source>
        <dbReference type="ARBA" id="ARBA00023054"/>
    </source>
</evidence>
<keyword evidence="4" id="KW-0175">Coiled coil</keyword>
<dbReference type="Gene3D" id="1.25.10.10">
    <property type="entry name" value="Leucine-rich Repeat Variant"/>
    <property type="match status" value="1"/>
</dbReference>
<dbReference type="InterPro" id="IPR013180">
    <property type="entry name" value="CTNNBL1_N"/>
</dbReference>
<dbReference type="InterPro" id="IPR016024">
    <property type="entry name" value="ARM-type_fold"/>
</dbReference>
<feature type="compositionally biased region" description="Acidic residues" evidence="7">
    <location>
        <begin position="57"/>
        <end position="79"/>
    </location>
</feature>
<dbReference type="AlphaFoldDB" id="A0A5C3DWQ0"/>
<feature type="compositionally biased region" description="Low complexity" evidence="7">
    <location>
        <begin position="102"/>
        <end position="120"/>
    </location>
</feature>
<dbReference type="PANTHER" id="PTHR14978">
    <property type="entry name" value="BETA-CATENIN-LIKE PROTEIN 1 NUCLEAR ASSOCIATED PROTEIN"/>
    <property type="match status" value="1"/>
</dbReference>
<evidence type="ECO:0000259" key="8">
    <source>
        <dbReference type="SMART" id="SM01156"/>
    </source>
</evidence>
<feature type="region of interest" description="Disordered" evidence="7">
    <location>
        <begin position="17"/>
        <end position="79"/>
    </location>
</feature>
<evidence type="ECO:0000256" key="6">
    <source>
        <dbReference type="PROSITE-ProRule" id="PRU00259"/>
    </source>
</evidence>
<name>A0A5C3DWQ0_9BASI</name>
<dbReference type="FunFam" id="1.25.10.10:FF:001136">
    <property type="entry name" value="Beta-catenin-like protein 1"/>
    <property type="match status" value="1"/>
</dbReference>
<sequence length="656" mass="71921">MDVDKLFKLPSLPSAAVHKRKWTAPAPEDPTSSSSVISEAGPSEPSAARPSKAARVDDEDDEGDAIAPEDETYFFSDDDQEDGRFFSGGLTAEQNQILDIMDSGPSLPPNSSDPSSSSTSDVAALRKQLVRFERAITKNSEMRVKYASNPARFIDSEADLHVELKSLLVLTTQPEVFYPEFIKLGGVGSLVGLLSHENADIAAAAIEVLEELTDDDVLDAAPEGEDEDQDEDDARARAGQAMDELVESLLQQSVLELLVSNLGRFNDVLDANVPEDEAAKKAVEAEGDAQAIYHTLGAIENLVSSRPNLSELLVSKTTFLKWTLNRLSTKRTDVDQNTSYAAELLAILLQNSTSNRTIFGTTTHEEENGIDILLTIISRYRRTPPSGAEEAEYVENIFLSLCLSLTATHNKHLFLSGEGVELMILLMKEKRSFARLRAVKVLDHATSGPDGGAVCRHLVESNGLSGLFGVFMDCNNTSSSRKKAKQLVTLQDAEHVLGVFSSLLTHLASESVERIRVLSKFVADDYARLDHLLDLRDTLITRLESALPASAAEKEGEEEEDEDELYLSKLEKGLFSLQLLDTVLAWIVMEDDAAKDHVKVVLKRKGLDFNHVAATLKEYRDNIGDQISTTGQGKDEQNELKTKDILSALITYLEAL</sequence>
<keyword evidence="3" id="KW-0677">Repeat</keyword>
<organism evidence="9 10">
    <name type="scientific">Ustilago trichophora</name>
    <dbReference type="NCBI Taxonomy" id="86804"/>
    <lineage>
        <taxon>Eukaryota</taxon>
        <taxon>Fungi</taxon>
        <taxon>Dikarya</taxon>
        <taxon>Basidiomycota</taxon>
        <taxon>Ustilaginomycotina</taxon>
        <taxon>Ustilaginomycetes</taxon>
        <taxon>Ustilaginales</taxon>
        <taxon>Ustilaginaceae</taxon>
        <taxon>Ustilago</taxon>
    </lineage>
</organism>
<dbReference type="EMBL" id="OOIN01000003">
    <property type="protein sequence ID" value="SPO21616.1"/>
    <property type="molecule type" value="Genomic_DNA"/>
</dbReference>
<dbReference type="SUPFAM" id="SSF48371">
    <property type="entry name" value="ARM repeat"/>
    <property type="match status" value="1"/>
</dbReference>
<dbReference type="Proteomes" id="UP000324022">
    <property type="component" value="Unassembled WGS sequence"/>
</dbReference>
<feature type="repeat" description="ARM" evidence="6">
    <location>
        <begin position="185"/>
        <end position="213"/>
    </location>
</feature>
<evidence type="ECO:0000313" key="10">
    <source>
        <dbReference type="Proteomes" id="UP000324022"/>
    </source>
</evidence>
<comment type="subcellular location">
    <subcellularLocation>
        <location evidence="1">Nucleus</location>
    </subcellularLocation>
</comment>
<evidence type="ECO:0000256" key="3">
    <source>
        <dbReference type="ARBA" id="ARBA00022737"/>
    </source>
</evidence>
<dbReference type="GO" id="GO:0010467">
    <property type="term" value="P:gene expression"/>
    <property type="evidence" value="ECO:0007669"/>
    <property type="project" value="UniProtKB-ARBA"/>
</dbReference>
<dbReference type="GO" id="GO:0005681">
    <property type="term" value="C:spliceosomal complex"/>
    <property type="evidence" value="ECO:0007669"/>
    <property type="project" value="TreeGrafter"/>
</dbReference>
<evidence type="ECO:0000313" key="9">
    <source>
        <dbReference type="EMBL" id="SPO21616.1"/>
    </source>
</evidence>
<dbReference type="OrthoDB" id="1898821at2759"/>
<dbReference type="InterPro" id="IPR039678">
    <property type="entry name" value="CTNNBL1"/>
</dbReference>
<evidence type="ECO:0000256" key="7">
    <source>
        <dbReference type="SAM" id="MobiDB-lite"/>
    </source>
</evidence>
<dbReference type="SMART" id="SM01156">
    <property type="entry name" value="DUF1716"/>
    <property type="match status" value="1"/>
</dbReference>
<evidence type="ECO:0000256" key="1">
    <source>
        <dbReference type="ARBA" id="ARBA00004123"/>
    </source>
</evidence>
<accession>A0A5C3DWQ0</accession>
<feature type="domain" description="Beta-catenin-like protein 1 N-terminal" evidence="8">
    <location>
        <begin position="90"/>
        <end position="206"/>
    </location>
</feature>
<dbReference type="Pfam" id="PF08216">
    <property type="entry name" value="CTNNBL"/>
    <property type="match status" value="1"/>
</dbReference>
<gene>
    <name evidence="9" type="ORF">UTRI_01100_B</name>
</gene>
<dbReference type="PANTHER" id="PTHR14978:SF0">
    <property type="entry name" value="BETA-CATENIN-LIKE PROTEIN 1"/>
    <property type="match status" value="1"/>
</dbReference>
<keyword evidence="2" id="KW-0597">Phosphoprotein</keyword>
<evidence type="ECO:0000256" key="5">
    <source>
        <dbReference type="ARBA" id="ARBA00023242"/>
    </source>
</evidence>